<evidence type="ECO:0000256" key="1">
    <source>
        <dbReference type="SAM" id="MobiDB-lite"/>
    </source>
</evidence>
<dbReference type="PRINTS" id="PR00598">
    <property type="entry name" value="HTHMARR"/>
</dbReference>
<dbReference type="Gene3D" id="1.10.10.10">
    <property type="entry name" value="Winged helix-like DNA-binding domain superfamily/Winged helix DNA-binding domain"/>
    <property type="match status" value="1"/>
</dbReference>
<evidence type="ECO:0000313" key="4">
    <source>
        <dbReference type="Proteomes" id="UP000831304"/>
    </source>
</evidence>
<keyword evidence="4" id="KW-1185">Reference proteome</keyword>
<dbReference type="InterPro" id="IPR036388">
    <property type="entry name" value="WH-like_DNA-bd_sf"/>
</dbReference>
<evidence type="ECO:0000313" key="3">
    <source>
        <dbReference type="EMBL" id="UOE27220.1"/>
    </source>
</evidence>
<reference evidence="3 4" key="1">
    <citation type="submission" date="2022-03" db="EMBL/GenBank/DDBJ databases">
        <title>Agromyces sp. isolated from the gut of P. brevitarsis seulensis larvae.</title>
        <authorList>
            <person name="Won M."/>
            <person name="Kwon S.-W."/>
        </authorList>
    </citation>
    <scope>NUCLEOTIDE SEQUENCE [LARGE SCALE GENOMIC DNA]</scope>
    <source>
        <strain evidence="3 4">KACC 16215</strain>
    </source>
</reference>
<gene>
    <name evidence="3" type="ORF">MTP13_05400</name>
</gene>
<dbReference type="PROSITE" id="PS50995">
    <property type="entry name" value="HTH_MARR_2"/>
    <property type="match status" value="1"/>
</dbReference>
<protein>
    <submittedName>
        <fullName evidence="3">MarR family transcriptional regulator</fullName>
    </submittedName>
</protein>
<name>A0ABY4AVM1_9MICO</name>
<dbReference type="InterPro" id="IPR036390">
    <property type="entry name" value="WH_DNA-bd_sf"/>
</dbReference>
<dbReference type="SMART" id="SM00347">
    <property type="entry name" value="HTH_MARR"/>
    <property type="match status" value="1"/>
</dbReference>
<dbReference type="InterPro" id="IPR000835">
    <property type="entry name" value="HTH_MarR-typ"/>
</dbReference>
<dbReference type="InterPro" id="IPR039422">
    <property type="entry name" value="MarR/SlyA-like"/>
</dbReference>
<feature type="compositionally biased region" description="Gly residues" evidence="1">
    <location>
        <begin position="11"/>
        <end position="27"/>
    </location>
</feature>
<dbReference type="Proteomes" id="UP000831304">
    <property type="component" value="Chromosome"/>
</dbReference>
<dbReference type="SUPFAM" id="SSF46785">
    <property type="entry name" value="Winged helix' DNA-binding domain"/>
    <property type="match status" value="1"/>
</dbReference>
<proteinExistence type="predicted"/>
<feature type="compositionally biased region" description="Basic and acidic residues" evidence="1">
    <location>
        <begin position="60"/>
        <end position="78"/>
    </location>
</feature>
<organism evidence="3 4">
    <name type="scientific">Agromyces soli</name>
    <dbReference type="NCBI Taxonomy" id="659012"/>
    <lineage>
        <taxon>Bacteria</taxon>
        <taxon>Bacillati</taxon>
        <taxon>Actinomycetota</taxon>
        <taxon>Actinomycetes</taxon>
        <taxon>Micrococcales</taxon>
        <taxon>Microbacteriaceae</taxon>
        <taxon>Agromyces</taxon>
    </lineage>
</organism>
<sequence>MSRIETALGMLRGGPRGFGPHSGGHHGAGLQAGEESGARHQGRGPHGGGHHGRGPHGGGHRGEAPHGDSPFRDPERGSWRGPGGRGGQAALRVLHLLDEHGPASVGELAERIGVDQPRASRLVAAAVSAGHIRREPDPHDARRAILVITDSGRDALRSLLGRRRGAVERALEGFSEAERAQFAELFARFAEGWRRG</sequence>
<dbReference type="PANTHER" id="PTHR33164:SF57">
    <property type="entry name" value="MARR-FAMILY TRANSCRIPTIONAL REGULATOR"/>
    <property type="match status" value="1"/>
</dbReference>
<feature type="compositionally biased region" description="Basic residues" evidence="1">
    <location>
        <begin position="40"/>
        <end position="54"/>
    </location>
</feature>
<feature type="domain" description="HTH marR-type" evidence="2">
    <location>
        <begin position="1"/>
        <end position="191"/>
    </location>
</feature>
<evidence type="ECO:0000259" key="2">
    <source>
        <dbReference type="PROSITE" id="PS50995"/>
    </source>
</evidence>
<dbReference type="Pfam" id="PF12802">
    <property type="entry name" value="MarR_2"/>
    <property type="match status" value="1"/>
</dbReference>
<dbReference type="RefSeq" id="WP_243570066.1">
    <property type="nucleotide sequence ID" value="NZ_BAAARD010000002.1"/>
</dbReference>
<feature type="region of interest" description="Disordered" evidence="1">
    <location>
        <begin position="11"/>
        <end position="86"/>
    </location>
</feature>
<dbReference type="EMBL" id="CP094533">
    <property type="protein sequence ID" value="UOE27220.1"/>
    <property type="molecule type" value="Genomic_DNA"/>
</dbReference>
<accession>A0ABY4AVM1</accession>
<dbReference type="PANTHER" id="PTHR33164">
    <property type="entry name" value="TRANSCRIPTIONAL REGULATOR, MARR FAMILY"/>
    <property type="match status" value="1"/>
</dbReference>